<dbReference type="AlphaFoldDB" id="A0A814CSN0"/>
<evidence type="ECO:0000256" key="3">
    <source>
        <dbReference type="RuleBase" id="RU004019"/>
    </source>
</evidence>
<proteinExistence type="inferred from homology"/>
<organism evidence="5 6">
    <name type="scientific">Brachionus calyciflorus</name>
    <dbReference type="NCBI Taxonomy" id="104777"/>
    <lineage>
        <taxon>Eukaryota</taxon>
        <taxon>Metazoa</taxon>
        <taxon>Spiralia</taxon>
        <taxon>Gnathifera</taxon>
        <taxon>Rotifera</taxon>
        <taxon>Eurotatoria</taxon>
        <taxon>Monogononta</taxon>
        <taxon>Pseudotrocha</taxon>
        <taxon>Ploima</taxon>
        <taxon>Brachionidae</taxon>
        <taxon>Brachionus</taxon>
    </lineage>
</organism>
<evidence type="ECO:0000256" key="2">
    <source>
        <dbReference type="ARBA" id="ARBA00023125"/>
    </source>
</evidence>
<dbReference type="Proteomes" id="UP000663879">
    <property type="component" value="Unassembled WGS sequence"/>
</dbReference>
<reference evidence="5" key="1">
    <citation type="submission" date="2021-02" db="EMBL/GenBank/DDBJ databases">
        <authorList>
            <person name="Nowell W R."/>
        </authorList>
    </citation>
    <scope>NUCLEOTIDE SEQUENCE</scope>
    <source>
        <strain evidence="5">Ploen Becks lab</strain>
    </source>
</reference>
<dbReference type="PANTHER" id="PTHR11849">
    <property type="entry name" value="ETS"/>
    <property type="match status" value="1"/>
</dbReference>
<dbReference type="SMART" id="SM00413">
    <property type="entry name" value="ETS"/>
    <property type="match status" value="1"/>
</dbReference>
<dbReference type="EMBL" id="CAJNOC010002643">
    <property type="protein sequence ID" value="CAF0944422.1"/>
    <property type="molecule type" value="Genomic_DNA"/>
</dbReference>
<dbReference type="PANTHER" id="PTHR11849:SF59">
    <property type="entry name" value="ETS DOMAIN-CONTAINING PROTEIN"/>
    <property type="match status" value="1"/>
</dbReference>
<protein>
    <recommendedName>
        <fullName evidence="4">ETS domain-containing protein</fullName>
    </recommendedName>
</protein>
<gene>
    <name evidence="5" type="ORF">OXX778_LOCUS13604</name>
</gene>
<accession>A0A814CSN0</accession>
<dbReference type="InterPro" id="IPR000418">
    <property type="entry name" value="Ets_dom"/>
</dbReference>
<evidence type="ECO:0000313" key="6">
    <source>
        <dbReference type="Proteomes" id="UP000663879"/>
    </source>
</evidence>
<keyword evidence="3" id="KW-0539">Nucleus</keyword>
<dbReference type="PROSITE" id="PS50061">
    <property type="entry name" value="ETS_DOMAIN_3"/>
    <property type="match status" value="1"/>
</dbReference>
<evidence type="ECO:0000259" key="4">
    <source>
        <dbReference type="PROSITE" id="PS50061"/>
    </source>
</evidence>
<dbReference type="Gene3D" id="1.10.10.10">
    <property type="entry name" value="Winged helix-like DNA-binding domain superfamily/Winged helix DNA-binding domain"/>
    <property type="match status" value="1"/>
</dbReference>
<feature type="domain" description="ETS" evidence="4">
    <location>
        <begin position="64"/>
        <end position="119"/>
    </location>
</feature>
<keyword evidence="6" id="KW-1185">Reference proteome</keyword>
<dbReference type="Pfam" id="PF00178">
    <property type="entry name" value="Ets"/>
    <property type="match status" value="1"/>
</dbReference>
<dbReference type="OrthoDB" id="10067219at2759"/>
<dbReference type="SUPFAM" id="SSF46785">
    <property type="entry name" value="Winged helix' DNA-binding domain"/>
    <property type="match status" value="1"/>
</dbReference>
<comment type="subcellular location">
    <subcellularLocation>
        <location evidence="3">Nucleus</location>
    </subcellularLocation>
</comment>
<evidence type="ECO:0000313" key="5">
    <source>
        <dbReference type="EMBL" id="CAF0944422.1"/>
    </source>
</evidence>
<keyword evidence="2 3" id="KW-0238">DNA-binding</keyword>
<dbReference type="InterPro" id="IPR036388">
    <property type="entry name" value="WH-like_DNA-bd_sf"/>
</dbReference>
<dbReference type="GO" id="GO:0030154">
    <property type="term" value="P:cell differentiation"/>
    <property type="evidence" value="ECO:0007669"/>
    <property type="project" value="TreeGrafter"/>
</dbReference>
<dbReference type="GO" id="GO:0005634">
    <property type="term" value="C:nucleus"/>
    <property type="evidence" value="ECO:0007669"/>
    <property type="project" value="UniProtKB-SubCell"/>
</dbReference>
<comment type="similarity">
    <text evidence="1 3">Belongs to the ETS family.</text>
</comment>
<dbReference type="PRINTS" id="PR00454">
    <property type="entry name" value="ETSDOMAIN"/>
</dbReference>
<dbReference type="InterPro" id="IPR036390">
    <property type="entry name" value="WH_DNA-bd_sf"/>
</dbReference>
<comment type="caution">
    <text evidence="5">The sequence shown here is derived from an EMBL/GenBank/DDBJ whole genome shotgun (WGS) entry which is preliminary data.</text>
</comment>
<dbReference type="GO" id="GO:0000981">
    <property type="term" value="F:DNA-binding transcription factor activity, RNA polymerase II-specific"/>
    <property type="evidence" value="ECO:0007669"/>
    <property type="project" value="TreeGrafter"/>
</dbReference>
<sequence>MEKLYSSWSHTSESQSDSIEFESTNDLNDSCMDLEILSNELYKRFRNLIRWTSDSMNETYHDNEFIILDPLEVAKRFAIRRNKPFSLNYHKFNRILRYYYNKKKILNKINGKPNTFSFRIDITPYVSKYKFTDLQLHKIA</sequence>
<name>A0A814CSN0_9BILA</name>
<dbReference type="GO" id="GO:0043565">
    <property type="term" value="F:sequence-specific DNA binding"/>
    <property type="evidence" value="ECO:0007669"/>
    <property type="project" value="InterPro"/>
</dbReference>
<dbReference type="InterPro" id="IPR046328">
    <property type="entry name" value="ETS_fam"/>
</dbReference>
<evidence type="ECO:0000256" key="1">
    <source>
        <dbReference type="ARBA" id="ARBA00005562"/>
    </source>
</evidence>